<evidence type="ECO:0000256" key="5">
    <source>
        <dbReference type="ARBA" id="ARBA00022618"/>
    </source>
</evidence>
<dbReference type="InterPro" id="IPR011931">
    <property type="entry name" value="Recomb_XerC"/>
</dbReference>
<feature type="active site" evidence="11">
    <location>
        <position position="250"/>
    </location>
</feature>
<keyword evidence="6 11" id="KW-0159">Chromosome partition</keyword>
<dbReference type="InterPro" id="IPR013762">
    <property type="entry name" value="Integrase-like_cat_sf"/>
</dbReference>
<feature type="active site" evidence="11">
    <location>
        <position position="273"/>
    </location>
</feature>
<feature type="active site" description="O-(3'-phospho-DNA)-tyrosine intermediate" evidence="11">
    <location>
        <position position="282"/>
    </location>
</feature>
<evidence type="ECO:0000256" key="11">
    <source>
        <dbReference type="HAMAP-Rule" id="MF_01808"/>
    </source>
</evidence>
<dbReference type="InterPro" id="IPR011010">
    <property type="entry name" value="DNA_brk_join_enz"/>
</dbReference>
<dbReference type="HAMAP" id="MF_01808">
    <property type="entry name" value="Recomb_XerC_XerD"/>
    <property type="match status" value="1"/>
</dbReference>
<dbReference type="SUPFAM" id="SSF56349">
    <property type="entry name" value="DNA breaking-rejoining enzymes"/>
    <property type="match status" value="1"/>
</dbReference>
<gene>
    <name evidence="11" type="primary">xerC</name>
    <name evidence="14" type="ORF">BXT89_05515</name>
</gene>
<keyword evidence="15" id="KW-1185">Reference proteome</keyword>
<dbReference type="Pfam" id="PF02899">
    <property type="entry name" value="Phage_int_SAM_1"/>
    <property type="match status" value="1"/>
</dbReference>
<dbReference type="OrthoDB" id="9801717at2"/>
<accession>A0A1S8DK84</accession>
<evidence type="ECO:0000256" key="4">
    <source>
        <dbReference type="ARBA" id="ARBA00022490"/>
    </source>
</evidence>
<dbReference type="PANTHER" id="PTHR30349:SF81">
    <property type="entry name" value="TYROSINE RECOMBINASE XERC"/>
    <property type="match status" value="1"/>
</dbReference>
<feature type="active site" evidence="11">
    <location>
        <position position="156"/>
    </location>
</feature>
<feature type="active site" evidence="11">
    <location>
        <position position="180"/>
    </location>
</feature>
<dbReference type="InterPro" id="IPR010998">
    <property type="entry name" value="Integrase_recombinase_N"/>
</dbReference>
<evidence type="ECO:0000256" key="9">
    <source>
        <dbReference type="ARBA" id="ARBA00023172"/>
    </source>
</evidence>
<dbReference type="GO" id="GO:0009037">
    <property type="term" value="F:tyrosine-based site-specific recombinase activity"/>
    <property type="evidence" value="ECO:0007669"/>
    <property type="project" value="UniProtKB-UniRule"/>
</dbReference>
<evidence type="ECO:0000256" key="10">
    <source>
        <dbReference type="ARBA" id="ARBA00023306"/>
    </source>
</evidence>
<evidence type="ECO:0000313" key="14">
    <source>
        <dbReference type="EMBL" id="ONM44787.1"/>
    </source>
</evidence>
<dbReference type="Gene3D" id="1.10.150.130">
    <property type="match status" value="1"/>
</dbReference>
<dbReference type="PROSITE" id="PS51900">
    <property type="entry name" value="CB"/>
    <property type="match status" value="1"/>
</dbReference>
<dbReference type="Pfam" id="PF00589">
    <property type="entry name" value="Phage_integrase"/>
    <property type="match status" value="1"/>
</dbReference>
<dbReference type="PROSITE" id="PS51898">
    <property type="entry name" value="TYR_RECOMBINASE"/>
    <property type="match status" value="1"/>
</dbReference>
<evidence type="ECO:0000256" key="8">
    <source>
        <dbReference type="ARBA" id="ARBA00023125"/>
    </source>
</evidence>
<organism evidence="14 15">
    <name type="scientific">Halopseudomonas pachastrellae</name>
    <dbReference type="NCBI Taxonomy" id="254161"/>
    <lineage>
        <taxon>Bacteria</taxon>
        <taxon>Pseudomonadati</taxon>
        <taxon>Pseudomonadota</taxon>
        <taxon>Gammaproteobacteria</taxon>
        <taxon>Pseudomonadales</taxon>
        <taxon>Pseudomonadaceae</taxon>
        <taxon>Halopseudomonas</taxon>
    </lineage>
</organism>
<evidence type="ECO:0000256" key="1">
    <source>
        <dbReference type="ARBA" id="ARBA00004496"/>
    </source>
</evidence>
<dbReference type="GO" id="GO:0003677">
    <property type="term" value="F:DNA binding"/>
    <property type="evidence" value="ECO:0007669"/>
    <property type="project" value="UniProtKB-UniRule"/>
</dbReference>
<dbReference type="InterPro" id="IPR004107">
    <property type="entry name" value="Integrase_SAM-like_N"/>
</dbReference>
<dbReference type="SUPFAM" id="SSF47823">
    <property type="entry name" value="lambda integrase-like, N-terminal domain"/>
    <property type="match status" value="1"/>
</dbReference>
<dbReference type="InterPro" id="IPR044068">
    <property type="entry name" value="CB"/>
</dbReference>
<evidence type="ECO:0000259" key="12">
    <source>
        <dbReference type="PROSITE" id="PS51898"/>
    </source>
</evidence>
<dbReference type="NCBIfam" id="TIGR02224">
    <property type="entry name" value="recomb_XerC"/>
    <property type="match status" value="1"/>
</dbReference>
<evidence type="ECO:0000256" key="2">
    <source>
        <dbReference type="ARBA" id="ARBA00006657"/>
    </source>
</evidence>
<comment type="function">
    <text evidence="11">Site-specific tyrosine recombinase, which acts by catalyzing the cutting and rejoining of the recombining DNA molecules. The XerC-XerD complex is essential to convert dimers of the bacterial chromosome into monomers to permit their segregation at cell division. It also contributes to the segregational stability of plasmids.</text>
</comment>
<dbReference type="InterPro" id="IPR002104">
    <property type="entry name" value="Integrase_catalytic"/>
</dbReference>
<dbReference type="STRING" id="254161.SAMN05216256_111123"/>
<protein>
    <recommendedName>
        <fullName evidence="3 11">Tyrosine recombinase XerC</fullName>
    </recommendedName>
</protein>
<dbReference type="AlphaFoldDB" id="A0A1S8DK84"/>
<dbReference type="GO" id="GO:0005737">
    <property type="term" value="C:cytoplasm"/>
    <property type="evidence" value="ECO:0007669"/>
    <property type="project" value="UniProtKB-SubCell"/>
</dbReference>
<name>A0A1S8DK84_9GAMM</name>
<dbReference type="GO" id="GO:0051301">
    <property type="term" value="P:cell division"/>
    <property type="evidence" value="ECO:0007669"/>
    <property type="project" value="UniProtKB-UniRule"/>
</dbReference>
<evidence type="ECO:0000259" key="13">
    <source>
        <dbReference type="PROSITE" id="PS51900"/>
    </source>
</evidence>
<keyword evidence="7 11" id="KW-0229">DNA integration</keyword>
<dbReference type="InterPro" id="IPR050090">
    <property type="entry name" value="Tyrosine_recombinase_XerCD"/>
</dbReference>
<reference evidence="14 15" key="1">
    <citation type="submission" date="2017-01" db="EMBL/GenBank/DDBJ databases">
        <title>Draft genome sequence of Pseudomonas pachastrellae type strain CCUG 46540T from a deep sea.</title>
        <authorList>
            <person name="Gomila M."/>
            <person name="Mulet M."/>
            <person name="Lalucat J."/>
            <person name="Garcia-Valdes E."/>
        </authorList>
    </citation>
    <scope>NUCLEOTIDE SEQUENCE [LARGE SCALE GENOMIC DNA]</scope>
    <source>
        <strain evidence="14 15">CCUG 46540</strain>
    </source>
</reference>
<evidence type="ECO:0000256" key="7">
    <source>
        <dbReference type="ARBA" id="ARBA00022908"/>
    </source>
</evidence>
<feature type="active site" evidence="11">
    <location>
        <position position="247"/>
    </location>
</feature>
<feature type="domain" description="Tyr recombinase" evidence="12">
    <location>
        <begin position="116"/>
        <end position="295"/>
    </location>
</feature>
<comment type="similarity">
    <text evidence="2 11">Belongs to the 'phage' integrase family. XerC subfamily.</text>
</comment>
<sequence>MKTTPEPAGVADPDISAFLDHLRIERRLSPRTLEAYRHDLLSLDQHRAARDLPGWDRLDTQHLRHFIASQHQQGLAPRSLQRLLSAIRSFYRFLQREGRAQQNPALDLRAPKAARPLPRTLDADLATQLLDSPGEDDWLGRRDQAMLELFYSSGLRLSELAGLDVSDLDLSQGEVRVTGKGNKTRVLPVGRQARRALQDWLSVRPANGDSAQPLFVSQRGSALTPRAIQLRLRRHGVERIGQHLHPHMLRHSFASHMLESSGDLRAVQELLGHADISTTQIYTHLDFQHLAQVYDQAHPRAKRKADK</sequence>
<dbReference type="NCBIfam" id="NF001399">
    <property type="entry name" value="PRK00283.1"/>
    <property type="match status" value="1"/>
</dbReference>
<feature type="domain" description="Core-binding (CB)" evidence="13">
    <location>
        <begin position="9"/>
        <end position="95"/>
    </location>
</feature>
<evidence type="ECO:0000313" key="15">
    <source>
        <dbReference type="Proteomes" id="UP000242847"/>
    </source>
</evidence>
<dbReference type="GO" id="GO:0006313">
    <property type="term" value="P:DNA transposition"/>
    <property type="evidence" value="ECO:0007669"/>
    <property type="project" value="UniProtKB-UniRule"/>
</dbReference>
<dbReference type="Proteomes" id="UP000242847">
    <property type="component" value="Unassembled WGS sequence"/>
</dbReference>
<evidence type="ECO:0000256" key="3">
    <source>
        <dbReference type="ARBA" id="ARBA00015804"/>
    </source>
</evidence>
<dbReference type="GO" id="GO:0007059">
    <property type="term" value="P:chromosome segregation"/>
    <property type="evidence" value="ECO:0007669"/>
    <property type="project" value="UniProtKB-UniRule"/>
</dbReference>
<keyword evidence="5 11" id="KW-0132">Cell division</keyword>
<keyword evidence="8 11" id="KW-0238">DNA-binding</keyword>
<dbReference type="EMBL" id="MUBC01000009">
    <property type="protein sequence ID" value="ONM44787.1"/>
    <property type="molecule type" value="Genomic_DNA"/>
</dbReference>
<keyword evidence="9 11" id="KW-0233">DNA recombination</keyword>
<evidence type="ECO:0000256" key="6">
    <source>
        <dbReference type="ARBA" id="ARBA00022829"/>
    </source>
</evidence>
<proteinExistence type="inferred from homology"/>
<comment type="subunit">
    <text evidence="11">Forms a cyclic heterotetrameric complex composed of two molecules of XerC and two molecules of XerD.</text>
</comment>
<keyword evidence="10 11" id="KW-0131">Cell cycle</keyword>
<dbReference type="PANTHER" id="PTHR30349">
    <property type="entry name" value="PHAGE INTEGRASE-RELATED"/>
    <property type="match status" value="1"/>
</dbReference>
<comment type="subcellular location">
    <subcellularLocation>
        <location evidence="1 11">Cytoplasm</location>
    </subcellularLocation>
</comment>
<comment type="caution">
    <text evidence="14">The sequence shown here is derived from an EMBL/GenBank/DDBJ whole genome shotgun (WGS) entry which is preliminary data.</text>
</comment>
<dbReference type="RefSeq" id="WP_083725537.1">
    <property type="nucleotide sequence ID" value="NZ_FOUD01000011.1"/>
</dbReference>
<dbReference type="InterPro" id="IPR023009">
    <property type="entry name" value="Tyrosine_recombinase_XerC/XerD"/>
</dbReference>
<dbReference type="CDD" id="cd00798">
    <property type="entry name" value="INT_XerDC_C"/>
    <property type="match status" value="1"/>
</dbReference>
<dbReference type="Gene3D" id="1.10.443.10">
    <property type="entry name" value="Intergrase catalytic core"/>
    <property type="match status" value="1"/>
</dbReference>
<keyword evidence="4 11" id="KW-0963">Cytoplasm</keyword>